<feature type="transmembrane region" description="Helical" evidence="6">
    <location>
        <begin position="335"/>
        <end position="354"/>
    </location>
</feature>
<evidence type="ECO:0000313" key="10">
    <source>
        <dbReference type="Proteomes" id="UP000289859"/>
    </source>
</evidence>
<feature type="domain" description="DUF4131" evidence="8">
    <location>
        <begin position="27"/>
        <end position="191"/>
    </location>
</feature>
<feature type="domain" description="ComEC/Rec2-related protein" evidence="7">
    <location>
        <begin position="235"/>
        <end position="502"/>
    </location>
</feature>
<feature type="transmembrane region" description="Helical" evidence="6">
    <location>
        <begin position="251"/>
        <end position="277"/>
    </location>
</feature>
<dbReference type="Proteomes" id="UP000289859">
    <property type="component" value="Unassembled WGS sequence"/>
</dbReference>
<feature type="transmembrane region" description="Helical" evidence="6">
    <location>
        <begin position="289"/>
        <end position="305"/>
    </location>
</feature>
<feature type="transmembrane region" description="Helical" evidence="6">
    <location>
        <begin position="57"/>
        <end position="74"/>
    </location>
</feature>
<evidence type="ECO:0000256" key="4">
    <source>
        <dbReference type="ARBA" id="ARBA00022989"/>
    </source>
</evidence>
<feature type="transmembrane region" description="Helical" evidence="6">
    <location>
        <begin position="31"/>
        <end position="50"/>
    </location>
</feature>
<sequence>MKGINSTLILLLIGLLSGILLAPAFNLSLITSLISFGVALVLFSTNHFILKRNFTKNYISSILAFSVFVCIGLIEVDLTNPLRNTKHYLKQTAYNTETLLKLKVLEILKPGFYDGNVIAGVDEINKKNSSGKIILNVLKDSLNPGTALQVDDVLYTKTQLLEINPPSAPYQFNYKEYLESQGVYAQVNLKPFEFLKTKPIKHSAKGLASLLRNQINKRLEPYDFSTNSKAIFNALLLGQRQDLSNELKADYIHAGVIHILAVSGLHVGILMLILQFVLSPLGNYRSSRIIRTAVIIVGIWCFAFITGFSPSVLRAATMFTFIQLGLLLNQRQAGLNALITSAFILLLIQPQLIYEVGFQLSYAAVFFIMWLYPKFNALWEPKNKIVKYYWQLILVSIAAQLGVLPLSLYYFHQFPGMFLVANLVVLPAIGFLLIYGLLIILLSALNLLPQFLATGLDIVITWLNRFISFIAEIDFLLLKNIYFSAVLVVLTYLVITSAGILFDKVTFKRTTLFLSTMIALPVALIATNYIQAKSEFYVNHRYQKTIFTQKTPTRTLVFYSAEAEDIPPGFIENFKENQLITEVKNDSLSYIFTHSKNTILRIDSLAIYNIEGLNPDYIVLTQSPKLNLNRLLSRYPNAKIIADGSNYKSSVDRWKLTCEQQKTPFHNTYEKGFYKIE</sequence>
<evidence type="ECO:0000256" key="6">
    <source>
        <dbReference type="SAM" id="Phobius"/>
    </source>
</evidence>
<dbReference type="EMBL" id="QOVK01000031">
    <property type="protein sequence ID" value="RXG12217.1"/>
    <property type="molecule type" value="Genomic_DNA"/>
</dbReference>
<comment type="caution">
    <text evidence="9">The sequence shown here is derived from an EMBL/GenBank/DDBJ whole genome shotgun (WGS) entry which is preliminary data.</text>
</comment>
<comment type="subcellular location">
    <subcellularLocation>
        <location evidence="1">Cell membrane</location>
        <topology evidence="1">Multi-pass membrane protein</topology>
    </subcellularLocation>
</comment>
<accession>A0A4Q0NPE9</accession>
<evidence type="ECO:0000256" key="2">
    <source>
        <dbReference type="ARBA" id="ARBA00022475"/>
    </source>
</evidence>
<evidence type="ECO:0000256" key="5">
    <source>
        <dbReference type="ARBA" id="ARBA00023136"/>
    </source>
</evidence>
<dbReference type="InterPro" id="IPR004477">
    <property type="entry name" value="ComEC_N"/>
</dbReference>
<evidence type="ECO:0000259" key="7">
    <source>
        <dbReference type="Pfam" id="PF03772"/>
    </source>
</evidence>
<feature type="transmembrane region" description="Helical" evidence="6">
    <location>
        <begin position="511"/>
        <end position="530"/>
    </location>
</feature>
<dbReference type="InterPro" id="IPR052159">
    <property type="entry name" value="Competence_DNA_uptake"/>
</dbReference>
<gene>
    <name evidence="9" type="ORF">DSM02_3918</name>
</gene>
<keyword evidence="4 6" id="KW-1133">Transmembrane helix</keyword>
<dbReference type="OrthoDB" id="9761531at2"/>
<evidence type="ECO:0000313" key="9">
    <source>
        <dbReference type="EMBL" id="RXG12217.1"/>
    </source>
</evidence>
<dbReference type="InterPro" id="IPR025405">
    <property type="entry name" value="DUF4131"/>
</dbReference>
<dbReference type="PANTHER" id="PTHR30619:SF1">
    <property type="entry name" value="RECOMBINATION PROTEIN 2"/>
    <property type="match status" value="1"/>
</dbReference>
<keyword evidence="2" id="KW-1003">Cell membrane</keyword>
<dbReference type="RefSeq" id="WP_128767104.1">
    <property type="nucleotide sequence ID" value="NZ_JBHUOO010000039.1"/>
</dbReference>
<feature type="transmembrane region" description="Helical" evidence="6">
    <location>
        <begin position="360"/>
        <end position="377"/>
    </location>
</feature>
<reference evidence="9 10" key="1">
    <citation type="submission" date="2018-07" db="EMBL/GenBank/DDBJ databases">
        <title>Leeuwenhoekiella genomics.</title>
        <authorList>
            <person name="Tahon G."/>
            <person name="Willems A."/>
        </authorList>
    </citation>
    <scope>NUCLEOTIDE SEQUENCE [LARGE SCALE GENOMIC DNA]</scope>
    <source>
        <strain evidence="9 10">LMG 29608</strain>
    </source>
</reference>
<dbReference type="Pfam" id="PF03772">
    <property type="entry name" value="Competence"/>
    <property type="match status" value="1"/>
</dbReference>
<name>A0A4Q0NPE9_9FLAO</name>
<keyword evidence="3 6" id="KW-0812">Transmembrane</keyword>
<dbReference type="AlphaFoldDB" id="A0A4Q0NPE9"/>
<evidence type="ECO:0000256" key="3">
    <source>
        <dbReference type="ARBA" id="ARBA00022692"/>
    </source>
</evidence>
<feature type="transmembrane region" description="Helical" evidence="6">
    <location>
        <begin position="389"/>
        <end position="411"/>
    </location>
</feature>
<feature type="transmembrane region" description="Helical" evidence="6">
    <location>
        <begin position="482"/>
        <end position="502"/>
    </location>
</feature>
<dbReference type="GO" id="GO:0005886">
    <property type="term" value="C:plasma membrane"/>
    <property type="evidence" value="ECO:0007669"/>
    <property type="project" value="UniProtKB-SubCell"/>
</dbReference>
<evidence type="ECO:0000256" key="1">
    <source>
        <dbReference type="ARBA" id="ARBA00004651"/>
    </source>
</evidence>
<proteinExistence type="predicted"/>
<protein>
    <submittedName>
        <fullName evidence="9">Competence protein ComEC</fullName>
    </submittedName>
</protein>
<keyword evidence="10" id="KW-1185">Reference proteome</keyword>
<dbReference type="Pfam" id="PF13567">
    <property type="entry name" value="DUF4131"/>
    <property type="match status" value="1"/>
</dbReference>
<organism evidence="9 10">
    <name type="scientific">Leeuwenhoekiella polynyae</name>
    <dbReference type="NCBI Taxonomy" id="1550906"/>
    <lineage>
        <taxon>Bacteria</taxon>
        <taxon>Pseudomonadati</taxon>
        <taxon>Bacteroidota</taxon>
        <taxon>Flavobacteriia</taxon>
        <taxon>Flavobacteriales</taxon>
        <taxon>Flavobacteriaceae</taxon>
        <taxon>Leeuwenhoekiella</taxon>
    </lineage>
</organism>
<dbReference type="NCBIfam" id="TIGR00360">
    <property type="entry name" value="ComEC_N-term"/>
    <property type="match status" value="1"/>
</dbReference>
<dbReference type="PANTHER" id="PTHR30619">
    <property type="entry name" value="DNA INTERNALIZATION/COMPETENCE PROTEIN COMEC/REC2"/>
    <property type="match status" value="1"/>
</dbReference>
<feature type="transmembrane region" description="Helical" evidence="6">
    <location>
        <begin position="417"/>
        <end position="444"/>
    </location>
</feature>
<keyword evidence="5 6" id="KW-0472">Membrane</keyword>
<evidence type="ECO:0000259" key="8">
    <source>
        <dbReference type="Pfam" id="PF13567"/>
    </source>
</evidence>